<dbReference type="GO" id="GO:0045892">
    <property type="term" value="P:negative regulation of DNA-templated transcription"/>
    <property type="evidence" value="ECO:0007669"/>
    <property type="project" value="InterPro"/>
</dbReference>
<gene>
    <name evidence="11" type="ORF">SAMN05660652_02782</name>
</gene>
<dbReference type="GO" id="GO:0044781">
    <property type="term" value="P:bacterial-type flagellum organization"/>
    <property type="evidence" value="ECO:0007669"/>
    <property type="project" value="UniProtKB-KW"/>
</dbReference>
<sequence>MKIDSLTTPVGTTLIKGSRSTSSSKTESSSSDEVQLSALGTQLSGSDSDYPFDAARVAEIKQAIANGQFTINASAISDRLIASAQEFLAINR</sequence>
<keyword evidence="12" id="KW-1185">Reference proteome</keyword>
<evidence type="ECO:0000313" key="11">
    <source>
        <dbReference type="EMBL" id="SDI05378.1"/>
    </source>
</evidence>
<dbReference type="RefSeq" id="WP_091938510.1">
    <property type="nucleotide sequence ID" value="NZ_FNCY01000012.1"/>
</dbReference>
<evidence type="ECO:0000256" key="5">
    <source>
        <dbReference type="ARBA" id="ARBA00023015"/>
    </source>
</evidence>
<comment type="function">
    <text evidence="7">Responsible for the coupling of flagellin expression to flagellar assembly by preventing expression of the flagellin genes when a component of the middle class of proteins is defective. It negatively regulates flagellar genes by inhibiting the activity of FliA by directly binding to FliA.</text>
</comment>
<keyword evidence="6" id="KW-0804">Transcription</keyword>
<evidence type="ECO:0000256" key="7">
    <source>
        <dbReference type="ARBA" id="ARBA00024739"/>
    </source>
</evidence>
<reference evidence="11 12" key="1">
    <citation type="submission" date="2016-10" db="EMBL/GenBank/DDBJ databases">
        <authorList>
            <person name="de Groot N.N."/>
        </authorList>
    </citation>
    <scope>NUCLEOTIDE SEQUENCE [LARGE SCALE GENOMIC DNA]</scope>
    <source>
        <strain evidence="11 12">DSM 5885</strain>
    </source>
</reference>
<organism evidence="11 12">
    <name type="scientific">Propionivibrio dicarboxylicus</name>
    <dbReference type="NCBI Taxonomy" id="83767"/>
    <lineage>
        <taxon>Bacteria</taxon>
        <taxon>Pseudomonadati</taxon>
        <taxon>Pseudomonadota</taxon>
        <taxon>Betaproteobacteria</taxon>
        <taxon>Rhodocyclales</taxon>
        <taxon>Rhodocyclaceae</taxon>
        <taxon>Propionivibrio</taxon>
    </lineage>
</organism>
<dbReference type="OrthoDB" id="5298032at2"/>
<feature type="region of interest" description="Disordered" evidence="9">
    <location>
        <begin position="14"/>
        <end position="34"/>
    </location>
</feature>
<protein>
    <recommendedName>
        <fullName evidence="2">Negative regulator of flagellin synthesis</fullName>
    </recommendedName>
    <alternativeName>
        <fullName evidence="8">Anti-sigma-28 factor</fullName>
    </alternativeName>
</protein>
<dbReference type="Pfam" id="PF04316">
    <property type="entry name" value="FlgM"/>
    <property type="match status" value="1"/>
</dbReference>
<dbReference type="InterPro" id="IPR007412">
    <property type="entry name" value="FlgM"/>
</dbReference>
<evidence type="ECO:0000259" key="10">
    <source>
        <dbReference type="Pfam" id="PF04316"/>
    </source>
</evidence>
<dbReference type="NCBIfam" id="TIGR03824">
    <property type="entry name" value="FlgM_jcvi"/>
    <property type="match status" value="1"/>
</dbReference>
<dbReference type="SUPFAM" id="SSF101498">
    <property type="entry name" value="Anti-sigma factor FlgM"/>
    <property type="match status" value="1"/>
</dbReference>
<feature type="compositionally biased region" description="Low complexity" evidence="9">
    <location>
        <begin position="18"/>
        <end position="31"/>
    </location>
</feature>
<evidence type="ECO:0000256" key="3">
    <source>
        <dbReference type="ARBA" id="ARBA00022491"/>
    </source>
</evidence>
<keyword evidence="5" id="KW-0805">Transcription regulation</keyword>
<evidence type="ECO:0000256" key="1">
    <source>
        <dbReference type="ARBA" id="ARBA00005322"/>
    </source>
</evidence>
<name>A0A1G8HFE0_9RHOO</name>
<keyword evidence="4" id="KW-1005">Bacterial flagellum biogenesis</keyword>
<comment type="similarity">
    <text evidence="1">Belongs to the FlgM family.</text>
</comment>
<dbReference type="STRING" id="83767.SAMN05660652_02782"/>
<dbReference type="EMBL" id="FNCY01000012">
    <property type="protein sequence ID" value="SDI05378.1"/>
    <property type="molecule type" value="Genomic_DNA"/>
</dbReference>
<feature type="domain" description="Anti-sigma-28 factor FlgM C-terminal" evidence="10">
    <location>
        <begin position="32"/>
        <end position="81"/>
    </location>
</feature>
<evidence type="ECO:0000256" key="2">
    <source>
        <dbReference type="ARBA" id="ARBA00017823"/>
    </source>
</evidence>
<proteinExistence type="inferred from homology"/>
<evidence type="ECO:0000256" key="9">
    <source>
        <dbReference type="SAM" id="MobiDB-lite"/>
    </source>
</evidence>
<evidence type="ECO:0000313" key="12">
    <source>
        <dbReference type="Proteomes" id="UP000198607"/>
    </source>
</evidence>
<dbReference type="Proteomes" id="UP000198607">
    <property type="component" value="Unassembled WGS sequence"/>
</dbReference>
<evidence type="ECO:0000256" key="6">
    <source>
        <dbReference type="ARBA" id="ARBA00023163"/>
    </source>
</evidence>
<dbReference type="InterPro" id="IPR031316">
    <property type="entry name" value="FlgM_C"/>
</dbReference>
<dbReference type="AlphaFoldDB" id="A0A1G8HFE0"/>
<dbReference type="InterPro" id="IPR035890">
    <property type="entry name" value="Anti-sigma-28_factor_FlgM_sf"/>
</dbReference>
<evidence type="ECO:0000256" key="8">
    <source>
        <dbReference type="ARBA" id="ARBA00030117"/>
    </source>
</evidence>
<accession>A0A1G8HFE0</accession>
<keyword evidence="3" id="KW-0678">Repressor</keyword>
<evidence type="ECO:0000256" key="4">
    <source>
        <dbReference type="ARBA" id="ARBA00022795"/>
    </source>
</evidence>